<keyword evidence="7 8" id="KW-0472">Membrane</keyword>
<evidence type="ECO:0000256" key="2">
    <source>
        <dbReference type="ARBA" id="ARBA00005745"/>
    </source>
</evidence>
<evidence type="ECO:0000256" key="4">
    <source>
        <dbReference type="ARBA" id="ARBA00022519"/>
    </source>
</evidence>
<dbReference type="GO" id="GO:0005886">
    <property type="term" value="C:plasma membrane"/>
    <property type="evidence" value="ECO:0007669"/>
    <property type="project" value="UniProtKB-SubCell"/>
</dbReference>
<dbReference type="RefSeq" id="WP_077277961.1">
    <property type="nucleotide sequence ID" value="NZ_MVBK01000026.1"/>
</dbReference>
<keyword evidence="4" id="KW-0997">Cell inner membrane</keyword>
<comment type="similarity">
    <text evidence="2">Belongs to the GSP F family.</text>
</comment>
<comment type="subcellular location">
    <subcellularLocation>
        <location evidence="1">Cell inner membrane</location>
        <topology evidence="1">Multi-pass membrane protein</topology>
    </subcellularLocation>
</comment>
<feature type="domain" description="Type II secretion system protein GspF" evidence="9">
    <location>
        <begin position="274"/>
        <end position="396"/>
    </location>
</feature>
<dbReference type="EMBL" id="MVBK01000026">
    <property type="protein sequence ID" value="OOG26785.1"/>
    <property type="molecule type" value="Genomic_DNA"/>
</dbReference>
<evidence type="ECO:0000256" key="8">
    <source>
        <dbReference type="SAM" id="Phobius"/>
    </source>
</evidence>
<proteinExistence type="inferred from homology"/>
<sequence length="406" mass="45222">MPRYAYRARNAQGQPMEGILDAPSEVAVAEHLAGDGFIPVEIRRAGGEGLSLSMPLRLAARKPSHAEVTLFARQLYALTKAGVPIIRSLNQLAASARNERLSAALRETVEDLESGRDLAGAMARHPAIFSPLFVSMVQVGEASGRLDDALYRVYRYMEHERQTMNQIRTALRYPMFVVIAITVAIFILMAYVIPVFAQVFERFDLDLPLATRAIIAVSNFVAAWWWAVLGGAVAAWFAFRHWTSRDDGRLWWDRQRLRFPVVGDIVLRASLSRFARAFAMASRSGVPLLQALNVVSRTADNTYIAGKIRSMREGIERGETITRTAAVTHVFTPLVLQMIAVGEETGQVDEMLEEVAEFYETEVDYDVRRLGETIQPVLVVAVGVIVFILALGVFLPMWDLTQIAGR</sequence>
<dbReference type="FunFam" id="1.20.81.30:FF:000001">
    <property type="entry name" value="Type II secretion system protein F"/>
    <property type="match status" value="2"/>
</dbReference>
<dbReference type="Proteomes" id="UP000189462">
    <property type="component" value="Unassembled WGS sequence"/>
</dbReference>
<reference evidence="10 11" key="1">
    <citation type="submission" date="2017-02" db="EMBL/GenBank/DDBJ databases">
        <title>Genomic diversity within the haloalkaliphilic genus Thioalkalivibrio.</title>
        <authorList>
            <person name="Ahn A.-C."/>
            <person name="Meier-Kolthoff J."/>
            <person name="Overmars L."/>
            <person name="Richter M."/>
            <person name="Woyke T."/>
            <person name="Sorokin D.Y."/>
            <person name="Muyzer G."/>
        </authorList>
    </citation>
    <scope>NUCLEOTIDE SEQUENCE [LARGE SCALE GENOMIC DNA]</scope>
    <source>
        <strain evidence="10 11">ALJD</strain>
    </source>
</reference>
<dbReference type="Gene3D" id="1.20.81.30">
    <property type="entry name" value="Type II secretion system (T2SS), domain F"/>
    <property type="match status" value="2"/>
</dbReference>
<organism evidence="10 11">
    <name type="scientific">Thioalkalivibrio denitrificans</name>
    <dbReference type="NCBI Taxonomy" id="108003"/>
    <lineage>
        <taxon>Bacteria</taxon>
        <taxon>Pseudomonadati</taxon>
        <taxon>Pseudomonadota</taxon>
        <taxon>Gammaproteobacteria</taxon>
        <taxon>Chromatiales</taxon>
        <taxon>Ectothiorhodospiraceae</taxon>
        <taxon>Thioalkalivibrio</taxon>
    </lineage>
</organism>
<evidence type="ECO:0000313" key="11">
    <source>
        <dbReference type="Proteomes" id="UP000189462"/>
    </source>
</evidence>
<dbReference type="STRING" id="108003.B1C78_04570"/>
<dbReference type="GO" id="GO:0015628">
    <property type="term" value="P:protein secretion by the type II secretion system"/>
    <property type="evidence" value="ECO:0007669"/>
    <property type="project" value="TreeGrafter"/>
</dbReference>
<evidence type="ECO:0000259" key="9">
    <source>
        <dbReference type="Pfam" id="PF00482"/>
    </source>
</evidence>
<comment type="caution">
    <text evidence="10">The sequence shown here is derived from an EMBL/GenBank/DDBJ whole genome shotgun (WGS) entry which is preliminary data.</text>
</comment>
<dbReference type="OrthoDB" id="9805682at2"/>
<dbReference type="PANTHER" id="PTHR30012:SF4">
    <property type="entry name" value="MSHA BIOGENESIS PROTEIN MSHG"/>
    <property type="match status" value="1"/>
</dbReference>
<evidence type="ECO:0000256" key="6">
    <source>
        <dbReference type="ARBA" id="ARBA00022989"/>
    </source>
</evidence>
<dbReference type="PRINTS" id="PR00812">
    <property type="entry name" value="BCTERIALGSPF"/>
</dbReference>
<keyword evidence="3" id="KW-1003">Cell membrane</keyword>
<dbReference type="PANTHER" id="PTHR30012">
    <property type="entry name" value="GENERAL SECRETION PATHWAY PROTEIN"/>
    <property type="match status" value="1"/>
</dbReference>
<feature type="transmembrane region" description="Helical" evidence="8">
    <location>
        <begin position="377"/>
        <end position="398"/>
    </location>
</feature>
<feature type="transmembrane region" description="Helical" evidence="8">
    <location>
        <begin position="171"/>
        <end position="193"/>
    </location>
</feature>
<evidence type="ECO:0000256" key="3">
    <source>
        <dbReference type="ARBA" id="ARBA00022475"/>
    </source>
</evidence>
<evidence type="ECO:0000256" key="1">
    <source>
        <dbReference type="ARBA" id="ARBA00004429"/>
    </source>
</evidence>
<keyword evidence="6 8" id="KW-1133">Transmembrane helix</keyword>
<protein>
    <submittedName>
        <fullName evidence="10">MSHA biogenesis protein MshG</fullName>
    </submittedName>
</protein>
<dbReference type="InterPro" id="IPR018076">
    <property type="entry name" value="T2SS_GspF_dom"/>
</dbReference>
<dbReference type="Pfam" id="PF00482">
    <property type="entry name" value="T2SSF"/>
    <property type="match status" value="2"/>
</dbReference>
<gene>
    <name evidence="10" type="ORF">B1C78_04570</name>
</gene>
<keyword evidence="11" id="KW-1185">Reference proteome</keyword>
<feature type="domain" description="Type II secretion system protein GspF" evidence="9">
    <location>
        <begin position="71"/>
        <end position="194"/>
    </location>
</feature>
<evidence type="ECO:0000256" key="7">
    <source>
        <dbReference type="ARBA" id="ARBA00023136"/>
    </source>
</evidence>
<dbReference type="InterPro" id="IPR042094">
    <property type="entry name" value="T2SS_GspF_sf"/>
</dbReference>
<dbReference type="AlphaFoldDB" id="A0A1V3NNW2"/>
<name>A0A1V3NNW2_9GAMM</name>
<dbReference type="InterPro" id="IPR003004">
    <property type="entry name" value="GspF/PilC"/>
</dbReference>
<evidence type="ECO:0000313" key="10">
    <source>
        <dbReference type="EMBL" id="OOG26785.1"/>
    </source>
</evidence>
<evidence type="ECO:0000256" key="5">
    <source>
        <dbReference type="ARBA" id="ARBA00022692"/>
    </source>
</evidence>
<feature type="transmembrane region" description="Helical" evidence="8">
    <location>
        <begin position="213"/>
        <end position="239"/>
    </location>
</feature>
<keyword evidence="5 8" id="KW-0812">Transmembrane</keyword>
<accession>A0A1V3NNW2</accession>